<dbReference type="GO" id="GO:0016987">
    <property type="term" value="F:sigma factor activity"/>
    <property type="evidence" value="ECO:0007669"/>
    <property type="project" value="InterPro"/>
</dbReference>
<dbReference type="Pfam" id="PF00532">
    <property type="entry name" value="Peripla_BP_1"/>
    <property type="match status" value="1"/>
</dbReference>
<organism evidence="5 6">
    <name type="scientific">Hymenobacter aerilatus</name>
    <dbReference type="NCBI Taxonomy" id="2932251"/>
    <lineage>
        <taxon>Bacteria</taxon>
        <taxon>Pseudomonadati</taxon>
        <taxon>Bacteroidota</taxon>
        <taxon>Cytophagia</taxon>
        <taxon>Cytophagales</taxon>
        <taxon>Hymenobacteraceae</taxon>
        <taxon>Hymenobacter</taxon>
    </lineage>
</organism>
<sequence length="338" mass="37413">MNPVNLKQLAQELNLSVSTVSRALSDSYEISATTKAKVQELARQLGYEPNPYASSLRRQKSKTIGVVIPEVANNFFSLAINGIEEVARENNYHVLIYLTHDDAAQEATIVQHLASGRVDGLLASVAGATQDFTHFGKLQARRTPMVFFDRVCEEFATAKITTDDYQSGYQATQHLLDAGCLHIAHLLISDRLSIGQKRLQGYHDALRDHGLTPDPTLLLHGTPNKAHNQALIQELLQQNPAVDGIFASVETLAMSSYLACRHLGRRIPEDVKIISFSNLEIADLLDPPLTTITQPAYEIGREAARILFKAILKNRPTLPTQSQELKSKLIKRRSTATL</sequence>
<feature type="domain" description="HTH lacI-type" evidence="4">
    <location>
        <begin position="4"/>
        <end position="58"/>
    </location>
</feature>
<evidence type="ECO:0000313" key="6">
    <source>
        <dbReference type="Proteomes" id="UP000829925"/>
    </source>
</evidence>
<dbReference type="SUPFAM" id="SSF47413">
    <property type="entry name" value="lambda repressor-like DNA-binding domains"/>
    <property type="match status" value="1"/>
</dbReference>
<dbReference type="KEGG" id="haei:MUN82_04350"/>
<dbReference type="PANTHER" id="PTHR30146:SF109">
    <property type="entry name" value="HTH-TYPE TRANSCRIPTIONAL REGULATOR GALS"/>
    <property type="match status" value="1"/>
</dbReference>
<dbReference type="SMART" id="SM00354">
    <property type="entry name" value="HTH_LACI"/>
    <property type="match status" value="1"/>
</dbReference>
<dbReference type="PROSITE" id="PS50932">
    <property type="entry name" value="HTH_LACI_2"/>
    <property type="match status" value="1"/>
</dbReference>
<dbReference type="InterPro" id="IPR000394">
    <property type="entry name" value="RNA_pol_sigma_54"/>
</dbReference>
<dbReference type="GO" id="GO:0001216">
    <property type="term" value="F:DNA-binding transcription activator activity"/>
    <property type="evidence" value="ECO:0007669"/>
    <property type="project" value="InterPro"/>
</dbReference>
<dbReference type="InterPro" id="IPR000843">
    <property type="entry name" value="HTH_LacI"/>
</dbReference>
<dbReference type="InterPro" id="IPR010982">
    <property type="entry name" value="Lambda_DNA-bd_dom_sf"/>
</dbReference>
<evidence type="ECO:0000313" key="5">
    <source>
        <dbReference type="EMBL" id="UOR06330.1"/>
    </source>
</evidence>
<keyword evidence="6" id="KW-1185">Reference proteome</keyword>
<dbReference type="GO" id="GO:0000976">
    <property type="term" value="F:transcription cis-regulatory region binding"/>
    <property type="evidence" value="ECO:0007669"/>
    <property type="project" value="TreeGrafter"/>
</dbReference>
<dbReference type="Pfam" id="PF00356">
    <property type="entry name" value="LacI"/>
    <property type="match status" value="1"/>
</dbReference>
<dbReference type="InterPro" id="IPR001761">
    <property type="entry name" value="Peripla_BP/Lac1_sug-bd_dom"/>
</dbReference>
<evidence type="ECO:0000259" key="4">
    <source>
        <dbReference type="PROSITE" id="PS50932"/>
    </source>
</evidence>
<dbReference type="PANTHER" id="PTHR30146">
    <property type="entry name" value="LACI-RELATED TRANSCRIPTIONAL REPRESSOR"/>
    <property type="match status" value="1"/>
</dbReference>
<dbReference type="EMBL" id="CP095053">
    <property type="protein sequence ID" value="UOR06330.1"/>
    <property type="molecule type" value="Genomic_DNA"/>
</dbReference>
<dbReference type="InterPro" id="IPR028082">
    <property type="entry name" value="Peripla_BP_I"/>
</dbReference>
<reference evidence="5 6" key="1">
    <citation type="submission" date="2022-04" db="EMBL/GenBank/DDBJ databases">
        <title>Hymenobacter sp. isolated from the air.</title>
        <authorList>
            <person name="Won M."/>
            <person name="Lee C.-M."/>
            <person name="Woen H.-Y."/>
            <person name="Kwon S.-W."/>
        </authorList>
    </citation>
    <scope>NUCLEOTIDE SEQUENCE [LARGE SCALE GENOMIC DNA]</scope>
    <source>
        <strain evidence="6">5413 J-13</strain>
    </source>
</reference>
<accession>A0A8T9T1A2</accession>
<evidence type="ECO:0000256" key="1">
    <source>
        <dbReference type="ARBA" id="ARBA00023015"/>
    </source>
</evidence>
<evidence type="ECO:0000256" key="3">
    <source>
        <dbReference type="ARBA" id="ARBA00023163"/>
    </source>
</evidence>
<dbReference type="PROSITE" id="PS00717">
    <property type="entry name" value="SIGMA54_1"/>
    <property type="match status" value="1"/>
</dbReference>
<keyword evidence="3" id="KW-0804">Transcription</keyword>
<dbReference type="RefSeq" id="WP_245095282.1">
    <property type="nucleotide sequence ID" value="NZ_CP095053.1"/>
</dbReference>
<dbReference type="CDD" id="cd06267">
    <property type="entry name" value="PBP1_LacI_sugar_binding-like"/>
    <property type="match status" value="1"/>
</dbReference>
<evidence type="ECO:0000256" key="2">
    <source>
        <dbReference type="ARBA" id="ARBA00023125"/>
    </source>
</evidence>
<dbReference type="SUPFAM" id="SSF53822">
    <property type="entry name" value="Periplasmic binding protein-like I"/>
    <property type="match status" value="1"/>
</dbReference>
<dbReference type="AlphaFoldDB" id="A0A8T9T1A2"/>
<dbReference type="CDD" id="cd01392">
    <property type="entry name" value="HTH_LacI"/>
    <property type="match status" value="1"/>
</dbReference>
<dbReference type="Gene3D" id="1.10.260.40">
    <property type="entry name" value="lambda repressor-like DNA-binding domains"/>
    <property type="match status" value="1"/>
</dbReference>
<protein>
    <submittedName>
        <fullName evidence="5">LacI family transcriptional regulator</fullName>
    </submittedName>
</protein>
<gene>
    <name evidence="5" type="ORF">MUN82_04350</name>
</gene>
<dbReference type="Proteomes" id="UP000829925">
    <property type="component" value="Chromosome"/>
</dbReference>
<dbReference type="Gene3D" id="3.40.50.2300">
    <property type="match status" value="2"/>
</dbReference>
<keyword evidence="2" id="KW-0238">DNA-binding</keyword>
<keyword evidence="1" id="KW-0805">Transcription regulation</keyword>
<name>A0A8T9T1A2_9BACT</name>
<proteinExistence type="predicted"/>